<evidence type="ECO:0000313" key="3">
    <source>
        <dbReference type="EMBL" id="KZL68094.1"/>
    </source>
</evidence>
<dbReference type="GO" id="GO:0003677">
    <property type="term" value="F:DNA binding"/>
    <property type="evidence" value="ECO:0007669"/>
    <property type="project" value="InterPro"/>
</dbReference>
<name>A0A166QLW4_COLIC</name>
<feature type="domain" description="Xylanolytic transcriptional activator regulatory" evidence="2">
    <location>
        <begin position="321"/>
        <end position="393"/>
    </location>
</feature>
<organism evidence="3 4">
    <name type="scientific">Colletotrichum incanum</name>
    <name type="common">Soybean anthracnose fungus</name>
    <dbReference type="NCBI Taxonomy" id="1573173"/>
    <lineage>
        <taxon>Eukaryota</taxon>
        <taxon>Fungi</taxon>
        <taxon>Dikarya</taxon>
        <taxon>Ascomycota</taxon>
        <taxon>Pezizomycotina</taxon>
        <taxon>Sordariomycetes</taxon>
        <taxon>Hypocreomycetidae</taxon>
        <taxon>Glomerellales</taxon>
        <taxon>Glomerellaceae</taxon>
        <taxon>Colletotrichum</taxon>
        <taxon>Colletotrichum spaethianum species complex</taxon>
    </lineage>
</organism>
<feature type="non-terminal residue" evidence="3">
    <location>
        <position position="1"/>
    </location>
</feature>
<dbReference type="AlphaFoldDB" id="A0A166QLW4"/>
<dbReference type="InterPro" id="IPR007219">
    <property type="entry name" value="XnlR_reg_dom"/>
</dbReference>
<dbReference type="GO" id="GO:0006351">
    <property type="term" value="P:DNA-templated transcription"/>
    <property type="evidence" value="ECO:0007669"/>
    <property type="project" value="InterPro"/>
</dbReference>
<dbReference type="Pfam" id="PF04082">
    <property type="entry name" value="Fungal_trans"/>
    <property type="match status" value="1"/>
</dbReference>
<proteinExistence type="predicted"/>
<reference evidence="3 4" key="1">
    <citation type="submission" date="2015-06" db="EMBL/GenBank/DDBJ databases">
        <title>Survival trade-offs in plant roots during colonization by closely related pathogenic and mutualistic fungi.</title>
        <authorList>
            <person name="Hacquard S."/>
            <person name="Kracher B."/>
            <person name="Hiruma K."/>
            <person name="Weinman A."/>
            <person name="Muench P."/>
            <person name="Garrido Oter R."/>
            <person name="Ver Loren van Themaat E."/>
            <person name="Dallerey J.-F."/>
            <person name="Damm U."/>
            <person name="Henrissat B."/>
            <person name="Lespinet O."/>
            <person name="Thon M."/>
            <person name="Kemen E."/>
            <person name="McHardy A.C."/>
            <person name="Schulze-Lefert P."/>
            <person name="O'Connell R.J."/>
        </authorList>
    </citation>
    <scope>NUCLEOTIDE SEQUENCE [LARGE SCALE GENOMIC DNA]</scope>
    <source>
        <strain evidence="3 4">MAFF 238704</strain>
    </source>
</reference>
<dbReference type="CDD" id="cd12148">
    <property type="entry name" value="fungal_TF_MHR"/>
    <property type="match status" value="1"/>
</dbReference>
<dbReference type="Proteomes" id="UP000076584">
    <property type="component" value="Unassembled WGS sequence"/>
</dbReference>
<dbReference type="STRING" id="1573173.A0A166QLW4"/>
<dbReference type="InterPro" id="IPR050987">
    <property type="entry name" value="AtrR-like"/>
</dbReference>
<dbReference type="SMART" id="SM00906">
    <property type="entry name" value="Fungal_trans"/>
    <property type="match status" value="1"/>
</dbReference>
<dbReference type="PANTHER" id="PTHR46910">
    <property type="entry name" value="TRANSCRIPTION FACTOR PDR1"/>
    <property type="match status" value="1"/>
</dbReference>
<gene>
    <name evidence="3" type="ORF">CI238_11467</name>
</gene>
<protein>
    <submittedName>
        <fullName evidence="3">Fungal specific transcription factor</fullName>
    </submittedName>
</protein>
<dbReference type="GO" id="GO:0003700">
    <property type="term" value="F:DNA-binding transcription factor activity"/>
    <property type="evidence" value="ECO:0007669"/>
    <property type="project" value="InterPro"/>
</dbReference>
<evidence type="ECO:0000313" key="4">
    <source>
        <dbReference type="Proteomes" id="UP000076584"/>
    </source>
</evidence>
<evidence type="ECO:0000259" key="2">
    <source>
        <dbReference type="SMART" id="SM00906"/>
    </source>
</evidence>
<dbReference type="EMBL" id="LFIW01002514">
    <property type="protein sequence ID" value="KZL68094.1"/>
    <property type="molecule type" value="Genomic_DNA"/>
</dbReference>
<dbReference type="PANTHER" id="PTHR46910:SF5">
    <property type="entry name" value="ZN(II)2CYS6 TRANSCRIPTION FACTOR (EUROFUNG)"/>
    <property type="match status" value="1"/>
</dbReference>
<keyword evidence="4" id="KW-1185">Reference proteome</keyword>
<evidence type="ECO:0000256" key="1">
    <source>
        <dbReference type="ARBA" id="ARBA00023242"/>
    </source>
</evidence>
<comment type="caution">
    <text evidence="3">The sequence shown here is derived from an EMBL/GenBank/DDBJ whole genome shotgun (WGS) entry which is preliminary data.</text>
</comment>
<dbReference type="GO" id="GO:0008270">
    <property type="term" value="F:zinc ion binding"/>
    <property type="evidence" value="ECO:0007669"/>
    <property type="project" value="InterPro"/>
</dbReference>
<accession>A0A166QLW4</accession>
<keyword evidence="1" id="KW-0539">Nucleus</keyword>
<sequence length="659" mass="74171">LLHTLRIDHHDMEIRGNAVEDGQKTRPAISRRSGIAMLELRFHTTRMHPHHRCKEVNTTKAKNIDIGTIRKIDDIARDIFFIKSSLGNHNVPKEYTEQQDGSGAQTTPEKITRPVFGNYASAESHVIVPQWDHSFHVIDFVKAFVEDSRPDQEEEDSSETISSLRSLVDVMSNPVLGGKFPLVSESDLASKQTHARLPSLDAVLEVLRWTKSHQNYLRVKSISQILPLQKFEDTCRKVYFAVDNYSEIDFVLTAGFLSYMFAEHTISEGISSSRDHFQLCQRSLARALSLLPIMLPPTMEVIAALTLGTLFSVENSKAITAWSFISTALNHCQTLGYHRLDPQPKGHGNEQGNMEISLFWAVFKFEKGLALRLGRPSGIRDAEITLLAKPDEHRTIRIARIQGQIYDQLYSPAGLPTLEERKAQAMQFADEVRDILTQIKSEISAAKESLKDAQADPMRATYLHSDLVCHSSILTLILRAIPSAQRSEISDECASAARDTLEAHQQCIQSVRGCSDPATVVKYLNWAIIHVPFVPFSIIFTCVVRTYNFEDLALLERFAASLKPDTTGENSPTHPYRLYNLLCQAARLYITRAQFSASGLNMSRIDSTLLTDFEASQFFAETEGPIEEFGNPDLLMCDASDWYQGNQQLINLLDEGRLF</sequence>